<evidence type="ECO:0000313" key="7">
    <source>
        <dbReference type="Proteomes" id="UP000502608"/>
    </source>
</evidence>
<dbReference type="SUPFAM" id="SSF52833">
    <property type="entry name" value="Thioredoxin-like"/>
    <property type="match status" value="1"/>
</dbReference>
<dbReference type="Proteomes" id="UP000502608">
    <property type="component" value="Chromosome"/>
</dbReference>
<gene>
    <name evidence="6" type="ORF">HBH39_01035</name>
</gene>
<organism evidence="6 7">
    <name type="scientific">Shewanella aestuarii</name>
    <dbReference type="NCBI Taxonomy" id="1028752"/>
    <lineage>
        <taxon>Bacteria</taxon>
        <taxon>Pseudomonadati</taxon>
        <taxon>Pseudomonadota</taxon>
        <taxon>Gammaproteobacteria</taxon>
        <taxon>Alteromonadales</taxon>
        <taxon>Shewanellaceae</taxon>
        <taxon>Shewanella</taxon>
    </lineage>
</organism>
<keyword evidence="3" id="KW-0479">Metal-binding</keyword>
<dbReference type="InterPro" id="IPR003782">
    <property type="entry name" value="SCO1/SenC"/>
</dbReference>
<protein>
    <submittedName>
        <fullName evidence="6">SCO family protein</fullName>
    </submittedName>
</protein>
<feature type="binding site" evidence="3">
    <location>
        <position position="89"/>
    </location>
    <ligand>
        <name>Cu cation</name>
        <dbReference type="ChEBI" id="CHEBI:23378"/>
    </ligand>
</feature>
<comment type="similarity">
    <text evidence="1">Belongs to the SCO1/2 family.</text>
</comment>
<keyword evidence="2 3" id="KW-0186">Copper</keyword>
<evidence type="ECO:0000256" key="4">
    <source>
        <dbReference type="PIRSR" id="PIRSR603782-2"/>
    </source>
</evidence>
<feature type="binding site" evidence="3">
    <location>
        <position position="93"/>
    </location>
    <ligand>
        <name>Cu cation</name>
        <dbReference type="ChEBI" id="CHEBI:23378"/>
    </ligand>
</feature>
<proteinExistence type="inferred from homology"/>
<keyword evidence="4" id="KW-1015">Disulfide bond</keyword>
<dbReference type="InterPro" id="IPR013766">
    <property type="entry name" value="Thioredoxin_domain"/>
</dbReference>
<dbReference type="CDD" id="cd02968">
    <property type="entry name" value="SCO"/>
    <property type="match status" value="1"/>
</dbReference>
<dbReference type="PROSITE" id="PS51352">
    <property type="entry name" value="THIOREDOXIN_2"/>
    <property type="match status" value="1"/>
</dbReference>
<reference evidence="6 7" key="1">
    <citation type="submission" date="2020-03" db="EMBL/GenBank/DDBJ databases">
        <title>Complete genome sequence of Shewanella sp.</title>
        <authorList>
            <person name="Kim Y.-S."/>
            <person name="Kim S.-J."/>
            <person name="Jung H.-K."/>
            <person name="Kim K.-H."/>
        </authorList>
    </citation>
    <scope>NUCLEOTIDE SEQUENCE [LARGE SCALE GENOMIC DNA]</scope>
    <source>
        <strain evidence="6 7">PN3F2</strain>
    </source>
</reference>
<evidence type="ECO:0000313" key="6">
    <source>
        <dbReference type="EMBL" id="QIR13241.1"/>
    </source>
</evidence>
<keyword evidence="7" id="KW-1185">Reference proteome</keyword>
<evidence type="ECO:0000259" key="5">
    <source>
        <dbReference type="PROSITE" id="PS51352"/>
    </source>
</evidence>
<evidence type="ECO:0000256" key="3">
    <source>
        <dbReference type="PIRSR" id="PIRSR603782-1"/>
    </source>
</evidence>
<name>A0A6G9QH65_9GAMM</name>
<feature type="disulfide bond" description="Redox-active" evidence="4">
    <location>
        <begin position="89"/>
        <end position="93"/>
    </location>
</feature>
<dbReference type="Pfam" id="PF02630">
    <property type="entry name" value="SCO1-SenC"/>
    <property type="match status" value="1"/>
</dbReference>
<dbReference type="KEGG" id="saes:HBH39_01035"/>
<dbReference type="AlphaFoldDB" id="A0A6G9QH65"/>
<dbReference type="PANTHER" id="PTHR12151">
    <property type="entry name" value="ELECTRON TRANSPORT PROTIN SCO1/SENC FAMILY MEMBER"/>
    <property type="match status" value="1"/>
</dbReference>
<evidence type="ECO:0000256" key="1">
    <source>
        <dbReference type="ARBA" id="ARBA00010996"/>
    </source>
</evidence>
<evidence type="ECO:0000256" key="2">
    <source>
        <dbReference type="ARBA" id="ARBA00023008"/>
    </source>
</evidence>
<feature type="domain" description="Thioredoxin" evidence="5">
    <location>
        <begin position="51"/>
        <end position="216"/>
    </location>
</feature>
<dbReference type="PANTHER" id="PTHR12151:SF25">
    <property type="entry name" value="LINALOOL DEHYDRATASE_ISOMERASE DOMAIN-CONTAINING PROTEIN"/>
    <property type="match status" value="1"/>
</dbReference>
<dbReference type="RefSeq" id="WP_167674776.1">
    <property type="nucleotide sequence ID" value="NZ_CP050313.1"/>
</dbReference>
<feature type="binding site" evidence="3">
    <location>
        <position position="176"/>
    </location>
    <ligand>
        <name>Cu cation</name>
        <dbReference type="ChEBI" id="CHEBI:23378"/>
    </ligand>
</feature>
<sequence>MSKAGFVIALLLMIAAGFGVYQWQQTLGHNQTNKATMPAQVDLGLATSFIFDTPRALAPFELSDQYGNRFTNQDLQNKWSLFFIGFTSCPDVCPTTLNKLAAAYPDLQAISDQIQIVFVSADPQRDTQTKRLDYINFFNRDFKAITTEHSGLFPFSRDLGFAYAMVGDGDNYQVDHSASYVLVSPQGEKIAVFKAKPKPGETPQILNEELIADFNKIVSHFS</sequence>
<dbReference type="Gene3D" id="3.40.30.10">
    <property type="entry name" value="Glutaredoxin"/>
    <property type="match status" value="1"/>
</dbReference>
<dbReference type="InterPro" id="IPR036249">
    <property type="entry name" value="Thioredoxin-like_sf"/>
</dbReference>
<accession>A0A6G9QH65</accession>
<dbReference type="EMBL" id="CP050313">
    <property type="protein sequence ID" value="QIR13241.1"/>
    <property type="molecule type" value="Genomic_DNA"/>
</dbReference>
<dbReference type="GO" id="GO:0046872">
    <property type="term" value="F:metal ion binding"/>
    <property type="evidence" value="ECO:0007669"/>
    <property type="project" value="UniProtKB-KW"/>
</dbReference>